<dbReference type="RefSeq" id="YP_009639313.1">
    <property type="nucleotide sequence ID" value="NC_042348.1"/>
</dbReference>
<reference evidence="1 2" key="1">
    <citation type="submission" date="2017-07" db="EMBL/GenBank/DDBJ databases">
        <title>Characterization of ecologically diverse viruses infecting co-occurring strains of cosmopolitan hyperhalophilic Bacteroidetes.</title>
        <authorList>
            <person name="Villamor J."/>
            <person name="Ramos-Barbero M.D."/>
            <person name="Gonzalez-Torres P."/>
            <person name="Gabaldon T."/>
            <person name="Rollesso-Mora R."/>
            <person name="Meseguer I."/>
            <person name="Martinez-Garcia M."/>
            <person name="Santos F."/>
            <person name="Anton J."/>
        </authorList>
    </citation>
    <scope>NUCLEOTIDE SEQUENCE [LARGE SCALE GENOMIC DNA]</scope>
</reference>
<evidence type="ECO:0000313" key="2">
    <source>
        <dbReference type="Proteomes" id="UP000259847"/>
    </source>
</evidence>
<dbReference type="GeneID" id="40236104"/>
<keyword evidence="2" id="KW-1185">Reference proteome</keyword>
<dbReference type="Proteomes" id="UP000259847">
    <property type="component" value="Segment"/>
</dbReference>
<sequence>MAEILSQSAQDELLSSKAQAAENLAVRVELAEIRVLGRYKEDRDAALDWYFEGRLDPSINVDLYGYREDANGNFDPEASNDELVRRLRLVVAQVVNWSVRQEQTTFLDRERVGQKAVAYSDVPEVPTRLFQPLNDYDEREPFHGF</sequence>
<evidence type="ECO:0000313" key="1">
    <source>
        <dbReference type="EMBL" id="AUO78930.1"/>
    </source>
</evidence>
<name>A0A2I6UG40_9CAUD</name>
<protein>
    <submittedName>
        <fullName evidence="1">Uncharacterized protein</fullName>
    </submittedName>
</protein>
<proteinExistence type="predicted"/>
<dbReference type="EMBL" id="MF580955">
    <property type="protein sequence ID" value="AUO78930.1"/>
    <property type="molecule type" value="Genomic_DNA"/>
</dbReference>
<organism evidence="1 2">
    <name type="scientific">Salinibacter phage M1EM-1</name>
    <dbReference type="NCBI Taxonomy" id="2681616"/>
    <lineage>
        <taxon>Viruses</taxon>
        <taxon>Duplodnaviria</taxon>
        <taxon>Heunggongvirae</taxon>
        <taxon>Uroviricota</taxon>
        <taxon>Caudoviricetes</taxon>
        <taxon>Holosalinivirus</taxon>
        <taxon>Holosalinivirus M1EM1</taxon>
    </lineage>
</organism>
<dbReference type="KEGG" id="vg:40236104"/>
<accession>A0A2I6UG40</accession>